<accession>A0A7R9DSL3</accession>
<dbReference type="EMBL" id="OD020492">
    <property type="protein sequence ID" value="CAD7419253.1"/>
    <property type="molecule type" value="Genomic_DNA"/>
</dbReference>
<evidence type="ECO:0000313" key="1">
    <source>
        <dbReference type="EMBL" id="CAD7419253.1"/>
    </source>
</evidence>
<dbReference type="AlphaFoldDB" id="A0A7R9DSL3"/>
<proteinExistence type="predicted"/>
<organism evidence="1">
    <name type="scientific">Timema poppense</name>
    <name type="common">Walking stick</name>
    <dbReference type="NCBI Taxonomy" id="170557"/>
    <lineage>
        <taxon>Eukaryota</taxon>
        <taxon>Metazoa</taxon>
        <taxon>Ecdysozoa</taxon>
        <taxon>Arthropoda</taxon>
        <taxon>Hexapoda</taxon>
        <taxon>Insecta</taxon>
        <taxon>Pterygota</taxon>
        <taxon>Neoptera</taxon>
        <taxon>Polyneoptera</taxon>
        <taxon>Phasmatodea</taxon>
        <taxon>Timematodea</taxon>
        <taxon>Timematoidea</taxon>
        <taxon>Timematidae</taxon>
        <taxon>Timema</taxon>
    </lineage>
</organism>
<reference evidence="1" key="1">
    <citation type="submission" date="2020-11" db="EMBL/GenBank/DDBJ databases">
        <authorList>
            <person name="Tran Van P."/>
        </authorList>
    </citation>
    <scope>NUCLEOTIDE SEQUENCE</scope>
</reference>
<name>A0A7R9DSL3_TIMPO</name>
<protein>
    <submittedName>
        <fullName evidence="1">Uncharacterized protein</fullName>
    </submittedName>
</protein>
<sequence length="88" mass="10102">MEHMFHGIVFAARWETTHEQIHLICFPQSPYPLSRQPHDVSSYACSKRLTEQMLCCQYAGTCCNMLNDPLLNSNYFPGTCLCNDTRIA</sequence>
<gene>
    <name evidence="1" type="ORF">TPSB3V08_LOCUS12863</name>
</gene>